<evidence type="ECO:0000313" key="2">
    <source>
        <dbReference type="Proteomes" id="UP000018948"/>
    </source>
</evidence>
<evidence type="ECO:0008006" key="3">
    <source>
        <dbReference type="Google" id="ProtNLM"/>
    </source>
</evidence>
<dbReference type="AlphaFoldDB" id="W2YJZ7"/>
<dbReference type="OrthoDB" id="128412at2759"/>
<accession>W2YJZ7</accession>
<organism evidence="1 2">
    <name type="scientific">Phytophthora nicotianae P10297</name>
    <dbReference type="NCBI Taxonomy" id="1317064"/>
    <lineage>
        <taxon>Eukaryota</taxon>
        <taxon>Sar</taxon>
        <taxon>Stramenopiles</taxon>
        <taxon>Oomycota</taxon>
        <taxon>Peronosporomycetes</taxon>
        <taxon>Peronosporales</taxon>
        <taxon>Peronosporaceae</taxon>
        <taxon>Phytophthora</taxon>
    </lineage>
</organism>
<comment type="caution">
    <text evidence="1">The sequence shown here is derived from an EMBL/GenBank/DDBJ whole genome shotgun (WGS) entry which is preliminary data.</text>
</comment>
<name>W2YJZ7_PHYNI</name>
<dbReference type="EMBL" id="ANIY01003549">
    <property type="protein sequence ID" value="ETP35008.1"/>
    <property type="molecule type" value="Genomic_DNA"/>
</dbReference>
<dbReference type="Pfam" id="PF13650">
    <property type="entry name" value="Asp_protease_2"/>
    <property type="match status" value="1"/>
</dbReference>
<gene>
    <name evidence="1" type="ORF">F442_16744</name>
</gene>
<evidence type="ECO:0000313" key="1">
    <source>
        <dbReference type="EMBL" id="ETP35008.1"/>
    </source>
</evidence>
<dbReference type="Proteomes" id="UP000018948">
    <property type="component" value="Unassembled WGS sequence"/>
</dbReference>
<reference evidence="1 2" key="1">
    <citation type="submission" date="2013-11" db="EMBL/GenBank/DDBJ databases">
        <title>The Genome Sequence of Phytophthora parasitica P10297.</title>
        <authorList>
            <consortium name="The Broad Institute Genomics Platform"/>
            <person name="Russ C."/>
            <person name="Tyler B."/>
            <person name="Panabieres F."/>
            <person name="Shan W."/>
            <person name="Tripathy S."/>
            <person name="Grunwald N."/>
            <person name="Machado M."/>
            <person name="Johnson C.S."/>
            <person name="Walker B."/>
            <person name="Young S.K."/>
            <person name="Zeng Q."/>
            <person name="Gargeya S."/>
            <person name="Fitzgerald M."/>
            <person name="Haas B."/>
            <person name="Abouelleil A."/>
            <person name="Allen A.W."/>
            <person name="Alvarado L."/>
            <person name="Arachchi H.M."/>
            <person name="Berlin A.M."/>
            <person name="Chapman S.B."/>
            <person name="Gainer-Dewar J."/>
            <person name="Goldberg J."/>
            <person name="Griggs A."/>
            <person name="Gujja S."/>
            <person name="Hansen M."/>
            <person name="Howarth C."/>
            <person name="Imamovic A."/>
            <person name="Ireland A."/>
            <person name="Larimer J."/>
            <person name="McCowan C."/>
            <person name="Murphy C."/>
            <person name="Pearson M."/>
            <person name="Poon T.W."/>
            <person name="Priest M."/>
            <person name="Roberts A."/>
            <person name="Saif S."/>
            <person name="Shea T."/>
            <person name="Sisk P."/>
            <person name="Sykes S."/>
            <person name="Wortman J."/>
            <person name="Nusbaum C."/>
            <person name="Birren B."/>
        </authorList>
    </citation>
    <scope>NUCLEOTIDE SEQUENCE [LARGE SCALE GENOMIC DNA]</scope>
    <source>
        <strain evidence="1 2">P10297</strain>
    </source>
</reference>
<proteinExistence type="predicted"/>
<protein>
    <recommendedName>
        <fullName evidence="3">Peptidase A2 domain-containing protein</fullName>
    </recommendedName>
</protein>
<sequence>MVGGRRMSHNVAMVDEPVNNLKLKFRMLTKPIKVSGLGGVVTYISAGVNVKFALGLQVVYVVDVWLANIGEGVDVLLGMDFMYATGVRLWLRLGLIQLPDEESVLLQDGPPHYVGRELSLCP</sequence>